<sequence length="95" mass="10753">MQISFTHVLGDAPGFSMPQRILNNYQIIESAVDAFYSYTAGGFVHTILRSGLFYDYVVEGVRFVDWVSDLIDEKEVRDIRCVKEARGCELAPNSN</sequence>
<dbReference type="Proteomes" id="UP000228987">
    <property type="component" value="Unassembled WGS sequence"/>
</dbReference>
<evidence type="ECO:0000313" key="2">
    <source>
        <dbReference type="Proteomes" id="UP000228987"/>
    </source>
</evidence>
<name>A0A2A5CCR2_9GAMM</name>
<gene>
    <name evidence="1" type="ORF">COA71_08440</name>
</gene>
<dbReference type="EMBL" id="NVWI01000005">
    <property type="protein sequence ID" value="PCJ41572.1"/>
    <property type="molecule type" value="Genomic_DNA"/>
</dbReference>
<proteinExistence type="predicted"/>
<protein>
    <submittedName>
        <fullName evidence="1">Uncharacterized protein</fullName>
    </submittedName>
</protein>
<reference evidence="2" key="1">
    <citation type="submission" date="2017-08" db="EMBL/GenBank/DDBJ databases">
        <title>A dynamic microbial community with high functional redundancy inhabits the cold, oxic subseafloor aquifer.</title>
        <authorList>
            <person name="Tully B.J."/>
            <person name="Wheat C.G."/>
            <person name="Glazer B.T."/>
            <person name="Huber J.A."/>
        </authorList>
    </citation>
    <scope>NUCLEOTIDE SEQUENCE [LARGE SCALE GENOMIC DNA]</scope>
</reference>
<comment type="caution">
    <text evidence="1">The sequence shown here is derived from an EMBL/GenBank/DDBJ whole genome shotgun (WGS) entry which is preliminary data.</text>
</comment>
<organism evidence="1 2">
    <name type="scientific">SAR86 cluster bacterium</name>
    <dbReference type="NCBI Taxonomy" id="2030880"/>
    <lineage>
        <taxon>Bacteria</taxon>
        <taxon>Pseudomonadati</taxon>
        <taxon>Pseudomonadota</taxon>
        <taxon>Gammaproteobacteria</taxon>
        <taxon>SAR86 cluster</taxon>
    </lineage>
</organism>
<accession>A0A2A5CCR2</accession>
<evidence type="ECO:0000313" key="1">
    <source>
        <dbReference type="EMBL" id="PCJ41572.1"/>
    </source>
</evidence>
<dbReference type="AlphaFoldDB" id="A0A2A5CCR2"/>